<protein>
    <submittedName>
        <fullName evidence="4">Flagellar biosynthesis/type III secretory pathway chaperone</fullName>
    </submittedName>
</protein>
<dbReference type="InterPro" id="IPR007809">
    <property type="entry name" value="FlgN-like"/>
</dbReference>
<evidence type="ECO:0000256" key="2">
    <source>
        <dbReference type="ARBA" id="ARBA00007703"/>
    </source>
</evidence>
<sequence length="153" mass="16911">MRQLSELFARATTLCQQFTDLLDREKQALLDQDMTALQGLLDEKSAAMAALNEVHAEMTAQLQAAGMPEDLSPGDFIRGLGDDQLSRQHADFLDAAGACEEANLRNARLIRHSQHINSNLLDLLRNQGETSLNVYDRLGNANRARPGRPISRA</sequence>
<evidence type="ECO:0000313" key="5">
    <source>
        <dbReference type="Proteomes" id="UP000242815"/>
    </source>
</evidence>
<reference evidence="4 5" key="1">
    <citation type="submission" date="2016-10" db="EMBL/GenBank/DDBJ databases">
        <authorList>
            <person name="de Groot N.N."/>
        </authorList>
    </citation>
    <scope>NUCLEOTIDE SEQUENCE [LARGE SCALE GENOMIC DNA]</scope>
    <source>
        <strain evidence="4 5">JCM 18415</strain>
    </source>
</reference>
<dbReference type="Pfam" id="PF05130">
    <property type="entry name" value="FlgN"/>
    <property type="match status" value="1"/>
</dbReference>
<organism evidence="4 5">
    <name type="scientific">Halopseudomonas formosensis</name>
    <dbReference type="NCBI Taxonomy" id="1002526"/>
    <lineage>
        <taxon>Bacteria</taxon>
        <taxon>Pseudomonadati</taxon>
        <taxon>Pseudomonadota</taxon>
        <taxon>Gammaproteobacteria</taxon>
        <taxon>Pseudomonadales</taxon>
        <taxon>Pseudomonadaceae</taxon>
        <taxon>Halopseudomonas</taxon>
    </lineage>
</organism>
<dbReference type="STRING" id="1002526.SAMN05216578_10389"/>
<dbReference type="InterPro" id="IPR036679">
    <property type="entry name" value="FlgN-like_sf"/>
</dbReference>
<dbReference type="EMBL" id="FOYD01000003">
    <property type="protein sequence ID" value="SFQ75491.1"/>
    <property type="molecule type" value="Genomic_DNA"/>
</dbReference>
<keyword evidence="4" id="KW-0969">Cilium</keyword>
<dbReference type="Gene3D" id="1.20.58.300">
    <property type="entry name" value="FlgN-like"/>
    <property type="match status" value="1"/>
</dbReference>
<keyword evidence="4" id="KW-0282">Flagellum</keyword>
<dbReference type="Proteomes" id="UP000242815">
    <property type="component" value="Unassembled WGS sequence"/>
</dbReference>
<dbReference type="OrthoDB" id="6898175at2"/>
<dbReference type="GO" id="GO:0044780">
    <property type="term" value="P:bacterial-type flagellum assembly"/>
    <property type="evidence" value="ECO:0007669"/>
    <property type="project" value="InterPro"/>
</dbReference>
<comment type="function">
    <text evidence="1">Required for the efficient initiation of filament assembly.</text>
</comment>
<evidence type="ECO:0000256" key="1">
    <source>
        <dbReference type="ARBA" id="ARBA00002397"/>
    </source>
</evidence>
<accession>A0A1I6B3F8</accession>
<comment type="similarity">
    <text evidence="2">Belongs to the FlgN family.</text>
</comment>
<proteinExistence type="inferred from homology"/>
<dbReference type="AlphaFoldDB" id="A0A1I6B3F8"/>
<keyword evidence="3" id="KW-1005">Bacterial flagellum biogenesis</keyword>
<gene>
    <name evidence="4" type="ORF">SAMN05216578_10389</name>
</gene>
<name>A0A1I6B3F8_9GAMM</name>
<keyword evidence="4" id="KW-0966">Cell projection</keyword>
<evidence type="ECO:0000256" key="3">
    <source>
        <dbReference type="ARBA" id="ARBA00022795"/>
    </source>
</evidence>
<evidence type="ECO:0000313" key="4">
    <source>
        <dbReference type="EMBL" id="SFQ75491.1"/>
    </source>
</evidence>
<dbReference type="RefSeq" id="WP_090537917.1">
    <property type="nucleotide sequence ID" value="NZ_FOYD01000003.1"/>
</dbReference>
<dbReference type="SUPFAM" id="SSF140566">
    <property type="entry name" value="FlgN-like"/>
    <property type="match status" value="1"/>
</dbReference>